<organism evidence="1 2">
    <name type="scientific">Polarella glacialis</name>
    <name type="common">Dinoflagellate</name>
    <dbReference type="NCBI Taxonomy" id="89957"/>
    <lineage>
        <taxon>Eukaryota</taxon>
        <taxon>Sar</taxon>
        <taxon>Alveolata</taxon>
        <taxon>Dinophyceae</taxon>
        <taxon>Suessiales</taxon>
        <taxon>Suessiaceae</taxon>
        <taxon>Polarella</taxon>
    </lineage>
</organism>
<protein>
    <submittedName>
        <fullName evidence="1">Uncharacterized protein</fullName>
    </submittedName>
</protein>
<evidence type="ECO:0000313" key="1">
    <source>
        <dbReference type="EMBL" id="CAE8667638.1"/>
    </source>
</evidence>
<dbReference type="EMBL" id="CAJNNW010021233">
    <property type="protein sequence ID" value="CAE8667638.1"/>
    <property type="molecule type" value="Genomic_DNA"/>
</dbReference>
<accession>A0A813J6B9</accession>
<dbReference type="Proteomes" id="UP000626109">
    <property type="component" value="Unassembled WGS sequence"/>
</dbReference>
<evidence type="ECO:0000313" key="2">
    <source>
        <dbReference type="Proteomes" id="UP000626109"/>
    </source>
</evidence>
<gene>
    <name evidence="1" type="ORF">PGLA2088_LOCUS16661</name>
</gene>
<sequence>RGVTTEAEPLVPKTHESDKGPLAYCAAAATCSSGVALQFAVQLQRLQLESPPAAAATWDRGGTLLIIAGECDGLLGL</sequence>
<feature type="non-terminal residue" evidence="1">
    <location>
        <position position="1"/>
    </location>
</feature>
<name>A0A813J6B9_POLGL</name>
<reference evidence="1" key="1">
    <citation type="submission" date="2021-02" db="EMBL/GenBank/DDBJ databases">
        <authorList>
            <person name="Dougan E. K."/>
            <person name="Rhodes N."/>
            <person name="Thang M."/>
            <person name="Chan C."/>
        </authorList>
    </citation>
    <scope>NUCLEOTIDE SEQUENCE</scope>
</reference>
<dbReference type="AlphaFoldDB" id="A0A813J6B9"/>
<proteinExistence type="predicted"/>
<comment type="caution">
    <text evidence="1">The sequence shown here is derived from an EMBL/GenBank/DDBJ whole genome shotgun (WGS) entry which is preliminary data.</text>
</comment>